<dbReference type="AlphaFoldDB" id="A0A0H2R8J4"/>
<name>A0A0H2R8J4_9AGAM</name>
<dbReference type="Proteomes" id="UP000053477">
    <property type="component" value="Unassembled WGS sequence"/>
</dbReference>
<protein>
    <submittedName>
        <fullName evidence="1">Uncharacterized protein</fullName>
    </submittedName>
</protein>
<gene>
    <name evidence="1" type="ORF">SCHPADRAFT_1001473</name>
</gene>
<dbReference type="EMBL" id="KQ086125">
    <property type="protein sequence ID" value="KLO07677.1"/>
    <property type="molecule type" value="Genomic_DNA"/>
</dbReference>
<accession>A0A0H2R8J4</accession>
<reference evidence="1 2" key="1">
    <citation type="submission" date="2015-04" db="EMBL/GenBank/DDBJ databases">
        <title>Complete genome sequence of Schizopora paradoxa KUC8140, a cosmopolitan wood degrader in East Asia.</title>
        <authorList>
            <consortium name="DOE Joint Genome Institute"/>
            <person name="Min B."/>
            <person name="Park H."/>
            <person name="Jang Y."/>
            <person name="Kim J.-J."/>
            <person name="Kim K.H."/>
            <person name="Pangilinan J."/>
            <person name="Lipzen A."/>
            <person name="Riley R."/>
            <person name="Grigoriev I.V."/>
            <person name="Spatafora J.W."/>
            <person name="Choi I.-G."/>
        </authorList>
    </citation>
    <scope>NUCLEOTIDE SEQUENCE [LARGE SCALE GENOMIC DNA]</scope>
    <source>
        <strain evidence="1 2">KUC8140</strain>
    </source>
</reference>
<evidence type="ECO:0000313" key="2">
    <source>
        <dbReference type="Proteomes" id="UP000053477"/>
    </source>
</evidence>
<dbReference type="OrthoDB" id="3242537at2759"/>
<dbReference type="InterPro" id="IPR032675">
    <property type="entry name" value="LRR_dom_sf"/>
</dbReference>
<evidence type="ECO:0000313" key="1">
    <source>
        <dbReference type="EMBL" id="KLO07677.1"/>
    </source>
</evidence>
<proteinExistence type="predicted"/>
<dbReference type="Gene3D" id="3.80.10.10">
    <property type="entry name" value="Ribonuclease Inhibitor"/>
    <property type="match status" value="1"/>
</dbReference>
<organism evidence="1 2">
    <name type="scientific">Schizopora paradoxa</name>
    <dbReference type="NCBI Taxonomy" id="27342"/>
    <lineage>
        <taxon>Eukaryota</taxon>
        <taxon>Fungi</taxon>
        <taxon>Dikarya</taxon>
        <taxon>Basidiomycota</taxon>
        <taxon>Agaricomycotina</taxon>
        <taxon>Agaricomycetes</taxon>
        <taxon>Hymenochaetales</taxon>
        <taxon>Schizoporaceae</taxon>
        <taxon>Schizopora</taxon>
    </lineage>
</organism>
<keyword evidence="2" id="KW-1185">Reference proteome</keyword>
<sequence>MQPKDADGDRVYDSKSKSWVKYNTRSDALLANLVLQHDFRLDQLDLVLTMLRDPEFDVSKVMMSMSSDVLRTIGVQSDRTAYERSKSGQLWETKKHGMPRTVFECVLDTMKDNLFLPFEEEITVDEYRPSHSARQDLVNMTRVHSAWAQDVRPLLQRRAVISGPDQLTLFLRSVYCGAHVREVILHVTGEFEDDQIFPICSSLFSGLFSYCPNIQSFSLQFSGSTKKTGSHESTSAYRILVSRMVIVAIHAFQSMATHLPHLERLWLIAESFHVPVYCWSELCKTLASFNSLQFLCIGGPWGVQESRFSPLEILNQISPPSSLKTIELRPSGPCYIPSDIISWLFLPSLFRQENAQAFTPSTIENAVIPLGDEHVDLFFGETPQAQQVIANMWASVRSLDCNHGSLNRVTQAVALCTGIRKLTVSAEQFWMLAEGQLPPTLEHLKLTCLDIGYNQVHDKAAVEVLERAETMAQTGGNSVLANLRRVDFCIHEHALEKRKVTSKVDQDGVVVYYIGSSKCMAKTSVACHALGIQFEVDTFLDFLELSKEVS</sequence>
<dbReference type="InParanoid" id="A0A0H2R8J4"/>
<dbReference type="SUPFAM" id="SSF52047">
    <property type="entry name" value="RNI-like"/>
    <property type="match status" value="1"/>
</dbReference>